<proteinExistence type="predicted"/>
<dbReference type="EMBL" id="CAJJDP010000120">
    <property type="protein sequence ID" value="CAD8199858.1"/>
    <property type="molecule type" value="Genomic_DNA"/>
</dbReference>
<protein>
    <submittedName>
        <fullName evidence="1">Uncharacterized protein</fullName>
    </submittedName>
</protein>
<comment type="caution">
    <text evidence="1">The sequence shown here is derived from an EMBL/GenBank/DDBJ whole genome shotgun (WGS) entry which is preliminary data.</text>
</comment>
<evidence type="ECO:0000313" key="1">
    <source>
        <dbReference type="EMBL" id="CAD8199858.1"/>
    </source>
</evidence>
<name>A0A8S1XG64_PAROT</name>
<dbReference type="OMA" id="THQGLIC"/>
<reference evidence="1" key="1">
    <citation type="submission" date="2021-01" db="EMBL/GenBank/DDBJ databases">
        <authorList>
            <consortium name="Genoscope - CEA"/>
            <person name="William W."/>
        </authorList>
    </citation>
    <scope>NUCLEOTIDE SEQUENCE</scope>
</reference>
<dbReference type="OrthoDB" id="303209at2759"/>
<dbReference type="Proteomes" id="UP000683925">
    <property type="component" value="Unassembled WGS sequence"/>
</dbReference>
<keyword evidence="2" id="KW-1185">Reference proteome</keyword>
<sequence>MFVTNLLLIIKEDFLICIICNFVSIKYCFTVTHQGLICSNLDIYKDFQILILNQMNLIEEGEQKALTSDQQSKSPQKKELRPRSNIVPGIFQEYKRPYIKVPPVSKDQLSRLVLKEGFKIKEAAKKLQIKYATAKTIIFHLREEKKQIIQVGSKMCSYTELQSGMISKLRIISTTSNDIISNAEYHLVPLNTSQIH</sequence>
<dbReference type="AlphaFoldDB" id="A0A8S1XG64"/>
<gene>
    <name evidence="1" type="ORF">POCTA_138.1.T1200157</name>
</gene>
<accession>A0A8S1XG64</accession>
<evidence type="ECO:0000313" key="2">
    <source>
        <dbReference type="Proteomes" id="UP000683925"/>
    </source>
</evidence>
<organism evidence="1 2">
    <name type="scientific">Paramecium octaurelia</name>
    <dbReference type="NCBI Taxonomy" id="43137"/>
    <lineage>
        <taxon>Eukaryota</taxon>
        <taxon>Sar</taxon>
        <taxon>Alveolata</taxon>
        <taxon>Ciliophora</taxon>
        <taxon>Intramacronucleata</taxon>
        <taxon>Oligohymenophorea</taxon>
        <taxon>Peniculida</taxon>
        <taxon>Parameciidae</taxon>
        <taxon>Paramecium</taxon>
    </lineage>
</organism>